<feature type="region of interest" description="Disordered" evidence="1">
    <location>
        <begin position="21"/>
        <end position="57"/>
    </location>
</feature>
<evidence type="ECO:0000313" key="4">
    <source>
        <dbReference type="Proteomes" id="UP001231189"/>
    </source>
</evidence>
<protein>
    <recommendedName>
        <fullName evidence="2">Retrotransposon gag domain-containing protein</fullName>
    </recommendedName>
</protein>
<feature type="region of interest" description="Disordered" evidence="1">
    <location>
        <begin position="156"/>
        <end position="197"/>
    </location>
</feature>
<accession>A0AAD8W581</accession>
<dbReference type="Proteomes" id="UP001231189">
    <property type="component" value="Unassembled WGS sequence"/>
</dbReference>
<feature type="compositionally biased region" description="Basic and acidic residues" evidence="1">
    <location>
        <begin position="455"/>
        <end position="470"/>
    </location>
</feature>
<evidence type="ECO:0000313" key="3">
    <source>
        <dbReference type="EMBL" id="KAK1633016.1"/>
    </source>
</evidence>
<feature type="region of interest" description="Disordered" evidence="1">
    <location>
        <begin position="455"/>
        <end position="490"/>
    </location>
</feature>
<sequence>MGRRDGPGIVWTWSHEDIPWTRGRSGRKAREGSSGRCQIRSDRRAAGPSGPRPGPTGFCAGSVRFQPAAALVPSGHYPENKSAADIITWRVFEALRNEMRREFHAQDDVLNGKVEEINQKLDATNTTVTTMADQMTDIQRTLRTLTMSVENLNQHRQQHEDADEAPGRGDRVRGWAPLGRNGRGQDEEDGLGKPKFSIPKFEGGADVEEYLTWELKIEKLWGLHPHYTEDRKIKLASSEFDGYALRWWDRYVSAREEDGELSIITWRAMKAAMTERFVPTNYLRNIFDKLTLLRQGVKTVDEYYMEMEMLMQRGRVKESLEMTMTRFLNGLEYDIKGIVLHYSYNTMNELLHHAREAESQLADEAKIKRRATGAGRFTPRAVIRPKQIQLSGKSSEFMRKGLFYQNIDGARRAREVEARGPHTIWRRGPGGPRGHVVWPLGRPPTPRTTYWFRQTHGEKSKSRNPPESRHIAKLRRGSRKSPFGTPPDGELEEIFTAITANASPSTSNVSPSMCE</sequence>
<feature type="compositionally biased region" description="Basic and acidic residues" evidence="1">
    <location>
        <begin position="157"/>
        <end position="173"/>
    </location>
</feature>
<evidence type="ECO:0000256" key="1">
    <source>
        <dbReference type="SAM" id="MobiDB-lite"/>
    </source>
</evidence>
<evidence type="ECO:0000259" key="2">
    <source>
        <dbReference type="Pfam" id="PF03732"/>
    </source>
</evidence>
<comment type="caution">
    <text evidence="3">The sequence shown here is derived from an EMBL/GenBank/DDBJ whole genome shotgun (WGS) entry which is preliminary data.</text>
</comment>
<dbReference type="PANTHER" id="PTHR35046">
    <property type="entry name" value="ZINC KNUCKLE (CCHC-TYPE) FAMILY PROTEIN"/>
    <property type="match status" value="1"/>
</dbReference>
<gene>
    <name evidence="3" type="ORF">QYE76_007331</name>
</gene>
<organism evidence="3 4">
    <name type="scientific">Lolium multiflorum</name>
    <name type="common">Italian ryegrass</name>
    <name type="synonym">Lolium perenne subsp. multiflorum</name>
    <dbReference type="NCBI Taxonomy" id="4521"/>
    <lineage>
        <taxon>Eukaryota</taxon>
        <taxon>Viridiplantae</taxon>
        <taxon>Streptophyta</taxon>
        <taxon>Embryophyta</taxon>
        <taxon>Tracheophyta</taxon>
        <taxon>Spermatophyta</taxon>
        <taxon>Magnoliopsida</taxon>
        <taxon>Liliopsida</taxon>
        <taxon>Poales</taxon>
        <taxon>Poaceae</taxon>
        <taxon>BOP clade</taxon>
        <taxon>Pooideae</taxon>
        <taxon>Poodae</taxon>
        <taxon>Poeae</taxon>
        <taxon>Poeae Chloroplast Group 2 (Poeae type)</taxon>
        <taxon>Loliodinae</taxon>
        <taxon>Loliinae</taxon>
        <taxon>Lolium</taxon>
    </lineage>
</organism>
<feature type="domain" description="Retrotransposon gag" evidence="2">
    <location>
        <begin position="234"/>
        <end position="332"/>
    </location>
</feature>
<dbReference type="PANTHER" id="PTHR35046:SF9">
    <property type="entry name" value="RNA-DIRECTED DNA POLYMERASE"/>
    <property type="match status" value="1"/>
</dbReference>
<dbReference type="InterPro" id="IPR005162">
    <property type="entry name" value="Retrotrans_gag_dom"/>
</dbReference>
<dbReference type="Pfam" id="PF03732">
    <property type="entry name" value="Retrotrans_gag"/>
    <property type="match status" value="1"/>
</dbReference>
<dbReference type="AlphaFoldDB" id="A0AAD8W581"/>
<keyword evidence="4" id="KW-1185">Reference proteome</keyword>
<dbReference type="EMBL" id="JAUUTY010000005">
    <property type="protein sequence ID" value="KAK1633016.1"/>
    <property type="molecule type" value="Genomic_DNA"/>
</dbReference>
<reference evidence="3" key="1">
    <citation type="submission" date="2023-07" db="EMBL/GenBank/DDBJ databases">
        <title>A chromosome-level genome assembly of Lolium multiflorum.</title>
        <authorList>
            <person name="Chen Y."/>
            <person name="Copetti D."/>
            <person name="Kolliker R."/>
            <person name="Studer B."/>
        </authorList>
    </citation>
    <scope>NUCLEOTIDE SEQUENCE</scope>
    <source>
        <strain evidence="3">02402/16</strain>
        <tissue evidence="3">Leaf</tissue>
    </source>
</reference>
<proteinExistence type="predicted"/>
<name>A0AAD8W581_LOLMU</name>
<feature type="compositionally biased region" description="Basic and acidic residues" evidence="1">
    <location>
        <begin position="28"/>
        <end position="45"/>
    </location>
</feature>